<dbReference type="InterPro" id="IPR036045">
    <property type="entry name" value="Sec1-like_sf"/>
</dbReference>
<organism evidence="3 4">
    <name type="scientific">Mya arenaria</name>
    <name type="common">Soft-shell clam</name>
    <dbReference type="NCBI Taxonomy" id="6604"/>
    <lineage>
        <taxon>Eukaryota</taxon>
        <taxon>Metazoa</taxon>
        <taxon>Spiralia</taxon>
        <taxon>Lophotrochozoa</taxon>
        <taxon>Mollusca</taxon>
        <taxon>Bivalvia</taxon>
        <taxon>Autobranchia</taxon>
        <taxon>Heteroconchia</taxon>
        <taxon>Euheterodonta</taxon>
        <taxon>Imparidentia</taxon>
        <taxon>Neoheterodontei</taxon>
        <taxon>Myida</taxon>
        <taxon>Myoidea</taxon>
        <taxon>Myidae</taxon>
        <taxon>Mya</taxon>
    </lineage>
</organism>
<dbReference type="Gene3D" id="3.40.50.1910">
    <property type="match status" value="3"/>
</dbReference>
<evidence type="ECO:0000256" key="1">
    <source>
        <dbReference type="ARBA" id="ARBA00009884"/>
    </source>
</evidence>
<dbReference type="Gene3D" id="3.40.50.2060">
    <property type="match status" value="1"/>
</dbReference>
<proteinExistence type="inferred from homology"/>
<dbReference type="SUPFAM" id="SSF56815">
    <property type="entry name" value="Sec1/munc18-like (SM) proteins"/>
    <property type="match status" value="1"/>
</dbReference>
<dbReference type="Gene3D" id="3.90.830.10">
    <property type="entry name" value="Syntaxin Binding Protein 1, Chain A, domain 2"/>
    <property type="match status" value="1"/>
</dbReference>
<comment type="similarity">
    <text evidence="1">Belongs to the STXBP/unc-18/SEC1 family.</text>
</comment>
<dbReference type="Proteomes" id="UP001164746">
    <property type="component" value="Chromosome 3"/>
</dbReference>
<feature type="region of interest" description="Disordered" evidence="2">
    <location>
        <begin position="455"/>
        <end position="474"/>
    </location>
</feature>
<dbReference type="InterPro" id="IPR043127">
    <property type="entry name" value="Sec-1-like_dom3a"/>
</dbReference>
<reference evidence="3" key="1">
    <citation type="submission" date="2022-11" db="EMBL/GenBank/DDBJ databases">
        <title>Centuries of genome instability and evolution in soft-shell clam transmissible cancer (bioRxiv).</title>
        <authorList>
            <person name="Hart S.F.M."/>
            <person name="Yonemitsu M.A."/>
            <person name="Giersch R.M."/>
            <person name="Beal B.F."/>
            <person name="Arriagada G."/>
            <person name="Davis B.W."/>
            <person name="Ostrander E.A."/>
            <person name="Goff S.P."/>
            <person name="Metzger M.J."/>
        </authorList>
    </citation>
    <scope>NUCLEOTIDE SEQUENCE</scope>
    <source>
        <strain evidence="3">MELC-2E11</strain>
        <tissue evidence="3">Siphon/mantle</tissue>
    </source>
</reference>
<dbReference type="Pfam" id="PF00995">
    <property type="entry name" value="Sec1"/>
    <property type="match status" value="1"/>
</dbReference>
<dbReference type="InterPro" id="IPR001619">
    <property type="entry name" value="Sec1-like"/>
</dbReference>
<dbReference type="InterPro" id="IPR043154">
    <property type="entry name" value="Sec-1-like_dom1"/>
</dbReference>
<gene>
    <name evidence="3" type="ORF">MAR_024287</name>
</gene>
<accession>A0ABY7DQD5</accession>
<dbReference type="InterPro" id="IPR027482">
    <property type="entry name" value="Sec1-like_dom2"/>
</dbReference>
<evidence type="ECO:0000313" key="3">
    <source>
        <dbReference type="EMBL" id="WAQ99914.1"/>
    </source>
</evidence>
<dbReference type="Gene3D" id="1.25.40.850">
    <property type="match status" value="1"/>
</dbReference>
<evidence type="ECO:0000313" key="4">
    <source>
        <dbReference type="Proteomes" id="UP001164746"/>
    </source>
</evidence>
<dbReference type="InterPro" id="IPR043155">
    <property type="entry name" value="VPS33_dom3b"/>
</dbReference>
<dbReference type="PANTHER" id="PTHR11679">
    <property type="entry name" value="VESICLE PROTEIN SORTING-ASSOCIATED"/>
    <property type="match status" value="1"/>
</dbReference>
<sequence length="533" mass="60250">MAAAPGVSYPDVFQIKTRTKKALERVLNRENGVDKIFKLDRTDKNKSLVGCNRRMYLVRPKVNLIKIIADQISNEQLRGENRRYRIIMVPRKLFLCETLLEQEGVFGLCELDELDLDLLPLDADIMSMEAPDFFKSYYMDNDLTGLHTVSRGLLSIERIFGEIPNIYCLGRAGKMCYELLRRLSGGEKLITPDYPRSEIGHMFLIDREVDLVTPLCTQVTYEGLLDDMFGIHCACVEFGSEVTSKQQPVKVMLTSQDQKRKDMKSVQDMKEFVANDLRQLNQQKANLSYHIGACEQIIGQKNKGDFQEYIQTEHSLLEGSSMRENVNYIEESINKQDSKLSCLKLLCLLSLTLDGIPSKEYKSLKTQFVQSYGFEHMITFHNLKKVGLLREQEVPAGSKIPTVDVDLRSPCDMSYVFSGAYTPLSCKLVEQVLQREGFLGLEEITRHLPGGVHDDIKLRTPGKGKRSGGKAMSNQPGRAAKVVLVYFIGGCTYSEIAALRFLGKQTGYQFIIATTSLYNGSSLLETVMEKSQV</sequence>
<name>A0ABY7DQD5_MYAAR</name>
<keyword evidence="4" id="KW-1185">Reference proteome</keyword>
<evidence type="ECO:0000256" key="2">
    <source>
        <dbReference type="SAM" id="MobiDB-lite"/>
    </source>
</evidence>
<dbReference type="EMBL" id="CP111014">
    <property type="protein sequence ID" value="WAQ99914.1"/>
    <property type="molecule type" value="Genomic_DNA"/>
</dbReference>
<protein>
    <submittedName>
        <fullName evidence="3">VP33B-like protein</fullName>
    </submittedName>
</protein>